<sequence length="415" mass="45548">MKKHSARVAPLSSYSSQILTCHISEGEEGSASHVDTPGSETSGDGTSYQTFANTLLKVLGGLLFVLCVSSSCVGTNQLVQLTFKSFSCPFFISWFSTNWNILFFPLYYGGHLVTTRDKQTPIQKFRECSRLFGEDGMTLRLFLKRTAPFSILWTLTNYLYLLSLRKLTATDVSALYCCHKAFVFLLSWIVLKDRFMGVRIVAAIMAITGIVMMAYADGFHGDSIIGVALAVGSASTSALYKVLFKMFLGSANLGEVAHFLSTMGVFNLIFISIIPFILYFTKVEHWGSLSSLPWGYLCGLAGLWLVFNILVNVGLVLTYPILISIGTLLSVPGNAAVDVLKHQVIFTVVRLAATCIICLGFLLLLLPEEWDSVTLRFLAAFADKKSEEHGEELTDSSIHTRSRSRANGAVSIPSA</sequence>
<protein>
    <submittedName>
        <fullName evidence="1">Uncharacterized protein</fullName>
    </submittedName>
</protein>
<name>A0ACC2FGX5_DALPE</name>
<dbReference type="Proteomes" id="UP001157502">
    <property type="component" value="Chromosome 27"/>
</dbReference>
<proteinExistence type="predicted"/>
<comment type="caution">
    <text evidence="1">The sequence shown here is derived from an EMBL/GenBank/DDBJ whole genome shotgun (WGS) entry which is preliminary data.</text>
</comment>
<evidence type="ECO:0000313" key="2">
    <source>
        <dbReference type="Proteomes" id="UP001157502"/>
    </source>
</evidence>
<evidence type="ECO:0000313" key="1">
    <source>
        <dbReference type="EMBL" id="KAJ7990713.1"/>
    </source>
</evidence>
<organism evidence="1 2">
    <name type="scientific">Dallia pectoralis</name>
    <name type="common">Alaska blackfish</name>
    <dbReference type="NCBI Taxonomy" id="75939"/>
    <lineage>
        <taxon>Eukaryota</taxon>
        <taxon>Metazoa</taxon>
        <taxon>Chordata</taxon>
        <taxon>Craniata</taxon>
        <taxon>Vertebrata</taxon>
        <taxon>Euteleostomi</taxon>
        <taxon>Actinopterygii</taxon>
        <taxon>Neopterygii</taxon>
        <taxon>Teleostei</taxon>
        <taxon>Protacanthopterygii</taxon>
        <taxon>Esociformes</taxon>
        <taxon>Umbridae</taxon>
        <taxon>Dallia</taxon>
    </lineage>
</organism>
<dbReference type="EMBL" id="CM055754">
    <property type="protein sequence ID" value="KAJ7990713.1"/>
    <property type="molecule type" value="Genomic_DNA"/>
</dbReference>
<keyword evidence="2" id="KW-1185">Reference proteome</keyword>
<accession>A0ACC2FGX5</accession>
<reference evidence="1" key="1">
    <citation type="submission" date="2021-05" db="EMBL/GenBank/DDBJ databases">
        <authorList>
            <person name="Pan Q."/>
            <person name="Jouanno E."/>
            <person name="Zahm M."/>
            <person name="Klopp C."/>
            <person name="Cabau C."/>
            <person name="Louis A."/>
            <person name="Berthelot C."/>
            <person name="Parey E."/>
            <person name="Roest Crollius H."/>
            <person name="Montfort J."/>
            <person name="Robinson-Rechavi M."/>
            <person name="Bouchez O."/>
            <person name="Lampietro C."/>
            <person name="Lopez Roques C."/>
            <person name="Donnadieu C."/>
            <person name="Postlethwait J."/>
            <person name="Bobe J."/>
            <person name="Dillon D."/>
            <person name="Chandos A."/>
            <person name="von Hippel F."/>
            <person name="Guiguen Y."/>
        </authorList>
    </citation>
    <scope>NUCLEOTIDE SEQUENCE</scope>
    <source>
        <strain evidence="1">YG-Jan2019</strain>
    </source>
</reference>
<gene>
    <name evidence="1" type="ORF">DPEC_G00289770</name>
</gene>